<evidence type="ECO:0000313" key="1">
    <source>
        <dbReference type="EMBL" id="PAE90946.1"/>
    </source>
</evidence>
<comment type="caution">
    <text evidence="1">The sequence shown here is derived from an EMBL/GenBank/DDBJ whole genome shotgun (WGS) entry which is preliminary data.</text>
</comment>
<dbReference type="AlphaFoldDB" id="A0A268P5C7"/>
<gene>
    <name evidence="1" type="ORF">CHH72_00565</name>
</gene>
<dbReference type="RefSeq" id="WP_095326010.1">
    <property type="nucleotide sequence ID" value="NZ_NPCC01000002.1"/>
</dbReference>
<dbReference type="Proteomes" id="UP000216207">
    <property type="component" value="Unassembled WGS sequence"/>
</dbReference>
<dbReference type="EMBL" id="NPCC01000002">
    <property type="protein sequence ID" value="PAE90946.1"/>
    <property type="molecule type" value="Genomic_DNA"/>
</dbReference>
<accession>A0A268P5C7</accession>
<proteinExistence type="predicted"/>
<organism evidence="1 2">
    <name type="scientific">Shouchella clausii</name>
    <name type="common">Alkalihalobacillus clausii</name>
    <dbReference type="NCBI Taxonomy" id="79880"/>
    <lineage>
        <taxon>Bacteria</taxon>
        <taxon>Bacillati</taxon>
        <taxon>Bacillota</taxon>
        <taxon>Bacilli</taxon>
        <taxon>Bacillales</taxon>
        <taxon>Bacillaceae</taxon>
        <taxon>Shouchella</taxon>
    </lineage>
</organism>
<evidence type="ECO:0000313" key="2">
    <source>
        <dbReference type="Proteomes" id="UP000216207"/>
    </source>
</evidence>
<sequence>MEERIAQLEATVSMLIGQLDMKADKMQVVRILERLEDKDSAVTVNDIYSQSAYQGKWDKSKTTNGDIYLRSSGAIKHKGEGKSE</sequence>
<reference evidence="1 2" key="1">
    <citation type="submission" date="2017-07" db="EMBL/GenBank/DDBJ databases">
        <title>Isolation and whole genome analysis of endospore-forming bacteria from heroin.</title>
        <authorList>
            <person name="Kalinowski J."/>
            <person name="Ahrens B."/>
            <person name="Al-Dilaimi A."/>
            <person name="Winkler A."/>
            <person name="Wibberg D."/>
            <person name="Schleenbecker U."/>
            <person name="Ruckert C."/>
            <person name="Wolfel R."/>
            <person name="Grass G."/>
        </authorList>
    </citation>
    <scope>NUCLEOTIDE SEQUENCE [LARGE SCALE GENOMIC DNA]</scope>
    <source>
        <strain evidence="1 2">7539</strain>
    </source>
</reference>
<name>A0A268P5C7_SHOCL</name>
<protein>
    <submittedName>
        <fullName evidence="1">Uncharacterized protein</fullName>
    </submittedName>
</protein>